<protein>
    <submittedName>
        <fullName evidence="7">L-2-hydroxyglutarate oxidase</fullName>
        <ecNumber evidence="7">1.1.3.-</ecNumber>
    </submittedName>
</protein>
<keyword evidence="4 7" id="KW-0560">Oxidoreductase</keyword>
<dbReference type="EMBL" id="JBFAIH010000012">
    <property type="protein sequence ID" value="MEV0364989.1"/>
    <property type="molecule type" value="Genomic_DNA"/>
</dbReference>
<gene>
    <name evidence="7" type="primary">lhgO</name>
    <name evidence="7" type="ORF">AB0H72_20035</name>
</gene>
<dbReference type="PANTHER" id="PTHR43104">
    <property type="entry name" value="L-2-HYDROXYGLUTARATE DEHYDROGENASE, MITOCHONDRIAL"/>
    <property type="match status" value="1"/>
</dbReference>
<comment type="similarity">
    <text evidence="5">Belongs to the L2HGDH family.</text>
</comment>
<keyword evidence="8" id="KW-1185">Reference proteome</keyword>
<dbReference type="Pfam" id="PF01266">
    <property type="entry name" value="DAO"/>
    <property type="match status" value="1"/>
</dbReference>
<evidence type="ECO:0000256" key="2">
    <source>
        <dbReference type="ARBA" id="ARBA00022630"/>
    </source>
</evidence>
<comment type="cofactor">
    <cofactor evidence="1">
        <name>FAD</name>
        <dbReference type="ChEBI" id="CHEBI:57692"/>
    </cofactor>
</comment>
<dbReference type="InterPro" id="IPR006076">
    <property type="entry name" value="FAD-dep_OxRdtase"/>
</dbReference>
<dbReference type="Proteomes" id="UP001551658">
    <property type="component" value="Unassembled WGS sequence"/>
</dbReference>
<evidence type="ECO:0000313" key="8">
    <source>
        <dbReference type="Proteomes" id="UP001551658"/>
    </source>
</evidence>
<dbReference type="Gene3D" id="3.30.9.10">
    <property type="entry name" value="D-Amino Acid Oxidase, subunit A, domain 2"/>
    <property type="match status" value="1"/>
</dbReference>
<sequence>MGQQVVAIVGAGIVGLAIGRELARRRPDDRIVVLEKEDRVAAHQTGHNSGVVHAGIYYQPGSLKAVLCARGRSLLREYCAERALPYDECGKLVVAVDDDEMPRLEALQTRAGDNAVPGLRRVGRAEIGEIEPFAEGIAALYSPRTAITDFRRIAEAFAADLVESGGEVRLSCAVDGIAPAATGIDITTGDEVLRVDRLIVCAGLHADTVAGLAGADPGPRIVPFRGEYMNVVAAKAEMVHGLVYPVPDPRYPFLGVHFTRRVSGTVEVGPNAVLAFAREGYRRGDFSVRDLAETVRWPGFRRMARQHWRTGIEEIYGSLSVSAYMRRAQRYIPAIGAADVVRGGSGVRAQALDADGSLVDDFRIDRLGPVTAVRNAPSPAATSSLAIAEYVVDVIEGKDTTAR</sequence>
<organism evidence="7 8">
    <name type="scientific">Nocardia fusca</name>
    <dbReference type="NCBI Taxonomy" id="941183"/>
    <lineage>
        <taxon>Bacteria</taxon>
        <taxon>Bacillati</taxon>
        <taxon>Actinomycetota</taxon>
        <taxon>Actinomycetes</taxon>
        <taxon>Mycobacteriales</taxon>
        <taxon>Nocardiaceae</taxon>
        <taxon>Nocardia</taxon>
    </lineage>
</organism>
<evidence type="ECO:0000313" key="7">
    <source>
        <dbReference type="EMBL" id="MEV0364989.1"/>
    </source>
</evidence>
<accession>A0ABV3FBA3</accession>
<dbReference type="Gene3D" id="3.50.50.60">
    <property type="entry name" value="FAD/NAD(P)-binding domain"/>
    <property type="match status" value="1"/>
</dbReference>
<evidence type="ECO:0000256" key="1">
    <source>
        <dbReference type="ARBA" id="ARBA00001974"/>
    </source>
</evidence>
<comment type="caution">
    <text evidence="7">The sequence shown here is derived from an EMBL/GenBank/DDBJ whole genome shotgun (WGS) entry which is preliminary data.</text>
</comment>
<dbReference type="RefSeq" id="WP_357980778.1">
    <property type="nucleotide sequence ID" value="NZ_JBFAIH010000012.1"/>
</dbReference>
<dbReference type="PANTHER" id="PTHR43104:SF2">
    <property type="entry name" value="L-2-HYDROXYGLUTARATE DEHYDROGENASE, MITOCHONDRIAL"/>
    <property type="match status" value="1"/>
</dbReference>
<evidence type="ECO:0000256" key="4">
    <source>
        <dbReference type="ARBA" id="ARBA00023002"/>
    </source>
</evidence>
<evidence type="ECO:0000256" key="3">
    <source>
        <dbReference type="ARBA" id="ARBA00022827"/>
    </source>
</evidence>
<evidence type="ECO:0000259" key="6">
    <source>
        <dbReference type="Pfam" id="PF01266"/>
    </source>
</evidence>
<keyword evidence="3" id="KW-0274">FAD</keyword>
<dbReference type="NCBIfam" id="NF008726">
    <property type="entry name" value="PRK11728.1"/>
    <property type="match status" value="1"/>
</dbReference>
<keyword evidence="2" id="KW-0285">Flavoprotein</keyword>
<name>A0ABV3FBA3_9NOCA</name>
<evidence type="ECO:0000256" key="5">
    <source>
        <dbReference type="ARBA" id="ARBA00037941"/>
    </source>
</evidence>
<dbReference type="EC" id="1.1.3.-" evidence="7"/>
<dbReference type="GO" id="GO:0016491">
    <property type="term" value="F:oxidoreductase activity"/>
    <property type="evidence" value="ECO:0007669"/>
    <property type="project" value="UniProtKB-KW"/>
</dbReference>
<dbReference type="SUPFAM" id="SSF51905">
    <property type="entry name" value="FAD/NAD(P)-binding domain"/>
    <property type="match status" value="1"/>
</dbReference>
<dbReference type="InterPro" id="IPR036188">
    <property type="entry name" value="FAD/NAD-bd_sf"/>
</dbReference>
<reference evidence="7 8" key="1">
    <citation type="submission" date="2024-06" db="EMBL/GenBank/DDBJ databases">
        <title>The Natural Products Discovery Center: Release of the First 8490 Sequenced Strains for Exploring Actinobacteria Biosynthetic Diversity.</title>
        <authorList>
            <person name="Kalkreuter E."/>
            <person name="Kautsar S.A."/>
            <person name="Yang D."/>
            <person name="Bader C.D."/>
            <person name="Teijaro C.N."/>
            <person name="Fluegel L."/>
            <person name="Davis C.M."/>
            <person name="Simpson J.R."/>
            <person name="Lauterbach L."/>
            <person name="Steele A.D."/>
            <person name="Gui C."/>
            <person name="Meng S."/>
            <person name="Li G."/>
            <person name="Viehrig K."/>
            <person name="Ye F."/>
            <person name="Su P."/>
            <person name="Kiefer A.F."/>
            <person name="Nichols A."/>
            <person name="Cepeda A.J."/>
            <person name="Yan W."/>
            <person name="Fan B."/>
            <person name="Jiang Y."/>
            <person name="Adhikari A."/>
            <person name="Zheng C.-J."/>
            <person name="Schuster L."/>
            <person name="Cowan T.M."/>
            <person name="Smanski M.J."/>
            <person name="Chevrette M.G."/>
            <person name="De Carvalho L.P.S."/>
            <person name="Shen B."/>
        </authorList>
    </citation>
    <scope>NUCLEOTIDE SEQUENCE [LARGE SCALE GENOMIC DNA]</scope>
    <source>
        <strain evidence="7 8">NPDC050671</strain>
    </source>
</reference>
<proteinExistence type="inferred from homology"/>
<feature type="domain" description="FAD dependent oxidoreductase" evidence="6">
    <location>
        <begin position="6"/>
        <end position="393"/>
    </location>
</feature>